<evidence type="ECO:0000256" key="1">
    <source>
        <dbReference type="SAM" id="Phobius"/>
    </source>
</evidence>
<dbReference type="EMBL" id="LAHO01000010">
    <property type="protein sequence ID" value="KKO45259.1"/>
    <property type="molecule type" value="Genomic_DNA"/>
</dbReference>
<keyword evidence="1" id="KW-0812">Transmembrane</keyword>
<evidence type="ECO:0008006" key="4">
    <source>
        <dbReference type="Google" id="ProtNLM"/>
    </source>
</evidence>
<keyword evidence="3" id="KW-1185">Reference proteome</keyword>
<name>A0A0M2V4D0_9GAMM</name>
<sequence length="232" mass="26430">MKDLLEPFLYPQNIFLYGLLVACIFYRKKGLWLLLLGFYLAGNSYFANMVRSYYATQISGSSLPLRDSTYVVLGCGGSADTLPACARARLDRLGQSLGGQVAPVLITTRYCQPYQDYLLGQQPQGLVIDCFDGGNNTYQEFSRLRQRLNQQQRLQFVTSDFHGWRVSKLISYHQLNAGLSTVSSQTFRPLNCSWNCMFTVNLSNYDLYSKLSAEYASYLVWRVSVTFGVWQQ</sequence>
<organism evidence="2 3">
    <name type="scientific">Arsukibacterium ikkense</name>
    <dbReference type="NCBI Taxonomy" id="336831"/>
    <lineage>
        <taxon>Bacteria</taxon>
        <taxon>Pseudomonadati</taxon>
        <taxon>Pseudomonadota</taxon>
        <taxon>Gammaproteobacteria</taxon>
        <taxon>Chromatiales</taxon>
        <taxon>Chromatiaceae</taxon>
        <taxon>Arsukibacterium</taxon>
    </lineage>
</organism>
<dbReference type="AlphaFoldDB" id="A0A0M2V4D0"/>
<keyword evidence="1" id="KW-0472">Membrane</keyword>
<evidence type="ECO:0000313" key="3">
    <source>
        <dbReference type="Proteomes" id="UP000034228"/>
    </source>
</evidence>
<dbReference type="PATRIC" id="fig|336831.14.peg.416"/>
<proteinExistence type="predicted"/>
<reference evidence="2 3" key="1">
    <citation type="submission" date="2015-03" db="EMBL/GenBank/DDBJ databases">
        <title>Draft genome sequences of two protease-producing strains of Arsukibacterium isolated from two cold and alkaline environments.</title>
        <authorList>
            <person name="Lylloff J.E."/>
            <person name="Skov L.B."/>
            <person name="Jepsen M."/>
            <person name="Hallin P.F."/>
            <person name="Sorensen S.J."/>
            <person name="Stougaard P."/>
            <person name="Glaring M.A."/>
        </authorList>
    </citation>
    <scope>NUCLEOTIDE SEQUENCE [LARGE SCALE GENOMIC DNA]</scope>
    <source>
        <strain evidence="2 3">GCM72</strain>
    </source>
</reference>
<accession>A0A0M2V4D0</accession>
<dbReference type="STRING" id="336831.WG68_11045"/>
<protein>
    <recommendedName>
        <fullName evidence="4">DUF218 domain-containing protein</fullName>
    </recommendedName>
</protein>
<keyword evidence="1" id="KW-1133">Transmembrane helix</keyword>
<evidence type="ECO:0000313" key="2">
    <source>
        <dbReference type="EMBL" id="KKO45259.1"/>
    </source>
</evidence>
<dbReference type="RefSeq" id="WP_046557754.1">
    <property type="nucleotide sequence ID" value="NZ_LAHO01000010.1"/>
</dbReference>
<feature type="transmembrane region" description="Helical" evidence="1">
    <location>
        <begin position="14"/>
        <end position="41"/>
    </location>
</feature>
<dbReference type="OrthoDB" id="5760051at2"/>
<comment type="caution">
    <text evidence="2">The sequence shown here is derived from an EMBL/GenBank/DDBJ whole genome shotgun (WGS) entry which is preliminary data.</text>
</comment>
<gene>
    <name evidence="2" type="ORF">WG68_11045</name>
</gene>
<dbReference type="PROSITE" id="PS51257">
    <property type="entry name" value="PROKAR_LIPOPROTEIN"/>
    <property type="match status" value="1"/>
</dbReference>
<dbReference type="Proteomes" id="UP000034228">
    <property type="component" value="Unassembled WGS sequence"/>
</dbReference>